<dbReference type="InterPro" id="IPR002227">
    <property type="entry name" value="Tyrosinase_Cu-bd"/>
</dbReference>
<evidence type="ECO:0000256" key="1">
    <source>
        <dbReference type="ARBA" id="ARBA00022723"/>
    </source>
</evidence>
<evidence type="ECO:0000313" key="7">
    <source>
        <dbReference type="Proteomes" id="UP001620626"/>
    </source>
</evidence>
<dbReference type="Gene3D" id="1.10.1280.10">
    <property type="entry name" value="Di-copper center containing domain from catechol oxidase"/>
    <property type="match status" value="1"/>
</dbReference>
<dbReference type="PROSITE" id="PS51670">
    <property type="entry name" value="SHKT"/>
    <property type="match status" value="1"/>
</dbReference>
<dbReference type="SUPFAM" id="SSF48056">
    <property type="entry name" value="Di-copper centre-containing domain"/>
    <property type="match status" value="1"/>
</dbReference>
<protein>
    <recommendedName>
        <fullName evidence="5">ShKT domain-containing protein</fullName>
    </recommendedName>
</protein>
<dbReference type="GO" id="GO:0046872">
    <property type="term" value="F:metal ion binding"/>
    <property type="evidence" value="ECO:0007669"/>
    <property type="project" value="UniProtKB-KW"/>
</dbReference>
<dbReference type="InterPro" id="IPR003582">
    <property type="entry name" value="ShKT_dom"/>
</dbReference>
<organism evidence="6 7">
    <name type="scientific">Heterodera trifolii</name>
    <dbReference type="NCBI Taxonomy" id="157864"/>
    <lineage>
        <taxon>Eukaryota</taxon>
        <taxon>Metazoa</taxon>
        <taxon>Ecdysozoa</taxon>
        <taxon>Nematoda</taxon>
        <taxon>Chromadorea</taxon>
        <taxon>Rhabditida</taxon>
        <taxon>Tylenchina</taxon>
        <taxon>Tylenchomorpha</taxon>
        <taxon>Tylenchoidea</taxon>
        <taxon>Heteroderidae</taxon>
        <taxon>Heteroderinae</taxon>
        <taxon>Heterodera</taxon>
    </lineage>
</organism>
<dbReference type="InterPro" id="IPR008922">
    <property type="entry name" value="Di-copper_centre_dom_sf"/>
</dbReference>
<dbReference type="PRINTS" id="PR00092">
    <property type="entry name" value="TYROSINASE"/>
</dbReference>
<name>A0ABD2LMF9_9BILA</name>
<dbReference type="PROSITE" id="PS00498">
    <property type="entry name" value="TYROSINASE_2"/>
    <property type="match status" value="1"/>
</dbReference>
<dbReference type="PANTHER" id="PTHR11474">
    <property type="entry name" value="TYROSINASE FAMILY MEMBER"/>
    <property type="match status" value="1"/>
</dbReference>
<keyword evidence="7" id="KW-1185">Reference proteome</keyword>
<dbReference type="EMBL" id="JBICBT010000358">
    <property type="protein sequence ID" value="KAL3116417.1"/>
    <property type="molecule type" value="Genomic_DNA"/>
</dbReference>
<evidence type="ECO:0000256" key="4">
    <source>
        <dbReference type="SAM" id="MobiDB-lite"/>
    </source>
</evidence>
<accession>A0ABD2LMF9</accession>
<evidence type="ECO:0000259" key="5">
    <source>
        <dbReference type="PROSITE" id="PS51670"/>
    </source>
</evidence>
<dbReference type="PANTHER" id="PTHR11474:SF126">
    <property type="entry name" value="TYROSINASE-LIKE PROTEIN TYR-1-RELATED"/>
    <property type="match status" value="1"/>
</dbReference>
<evidence type="ECO:0000313" key="6">
    <source>
        <dbReference type="EMBL" id="KAL3116417.1"/>
    </source>
</evidence>
<dbReference type="InterPro" id="IPR050316">
    <property type="entry name" value="Tyrosinase/Hemocyanin"/>
</dbReference>
<gene>
    <name evidence="6" type="ORF">niasHT_006864</name>
</gene>
<sequence>MFEIALRAIDPSVAVPYWDSTMDQRLDDPADSIMWTNLFLGSSDEDGYVVDGFLANWITSNGDRVQRNLGIDGELLAEDEIIHIITNRRYENVFGFPSRKAKNTECTLPMTKAQDLLEFNHNNVHTWIGGDMEKLPTSPQDPIFFMHHAFVDFIWEQWRQNWQSREERETQFPPEAQIVPCSGSRNYLLNATMLPFYDPVVLNRVGLSNDYTDFLYSFAPRPTCKSAGGCGSPYLFCDTTTNGTAFCCAKIKRGGNCAKFQKNSEEPCYDSFCINGQCQEANYGKKHFLNVVHSSDQSLSDEPSSSSIGTSTLSGYVEDGTDHHINFTTPKSSSPTPFSSVDETAQTTASSQFSATTSAQQTLLYDETSTVANTIGNNTVELLTNTSPTPSLPNERECFDNHECCAHWAANGSCCAAPRFMNTWCPASCRYDGCRPHATEGQGIQKDVLSQCKRWAHSHEKKGHGEGWHAFKPGCVLAKRTTRSECQRNRHWMARNCPEACGCEFVRDLLDKCSKNMPEDYKLEPIDE</sequence>
<dbReference type="Proteomes" id="UP001620626">
    <property type="component" value="Unassembled WGS sequence"/>
</dbReference>
<keyword evidence="1" id="KW-0479">Metal-binding</keyword>
<proteinExistence type="predicted"/>
<evidence type="ECO:0000256" key="2">
    <source>
        <dbReference type="ARBA" id="ARBA00023008"/>
    </source>
</evidence>
<feature type="compositionally biased region" description="Low complexity" evidence="4">
    <location>
        <begin position="327"/>
        <end position="353"/>
    </location>
</feature>
<comment type="caution">
    <text evidence="6">The sequence shown here is derived from an EMBL/GenBank/DDBJ whole genome shotgun (WGS) entry which is preliminary data.</text>
</comment>
<reference evidence="6 7" key="1">
    <citation type="submission" date="2024-10" db="EMBL/GenBank/DDBJ databases">
        <authorList>
            <person name="Kim D."/>
        </authorList>
    </citation>
    <scope>NUCLEOTIDE SEQUENCE [LARGE SCALE GENOMIC DNA]</scope>
    <source>
        <strain evidence="6">BH-2024</strain>
    </source>
</reference>
<dbReference type="Pfam" id="PF01549">
    <property type="entry name" value="ShK"/>
    <property type="match status" value="2"/>
</dbReference>
<dbReference type="AlphaFoldDB" id="A0ABD2LMF9"/>
<keyword evidence="2" id="KW-0186">Copper</keyword>
<feature type="region of interest" description="Disordered" evidence="4">
    <location>
        <begin position="324"/>
        <end position="353"/>
    </location>
</feature>
<feature type="domain" description="ShKT" evidence="5">
    <location>
        <begin position="398"/>
        <end position="434"/>
    </location>
</feature>
<dbReference type="Pfam" id="PF00264">
    <property type="entry name" value="Tyrosinase"/>
    <property type="match status" value="1"/>
</dbReference>
<evidence type="ECO:0000256" key="3">
    <source>
        <dbReference type="PROSITE-ProRule" id="PRU01005"/>
    </source>
</evidence>
<comment type="caution">
    <text evidence="3">Lacks conserved residue(s) required for the propagation of feature annotation.</text>
</comment>